<gene>
    <name evidence="1" type="ORF">HK099_004217</name>
</gene>
<dbReference type="EMBL" id="JADGJW010000292">
    <property type="protein sequence ID" value="KAJ3220551.1"/>
    <property type="molecule type" value="Genomic_DNA"/>
</dbReference>
<keyword evidence="2" id="KW-1185">Reference proteome</keyword>
<accession>A0AAD5U5A7</accession>
<comment type="caution">
    <text evidence="1">The sequence shown here is derived from an EMBL/GenBank/DDBJ whole genome shotgun (WGS) entry which is preliminary data.</text>
</comment>
<organism evidence="1 2">
    <name type="scientific">Clydaea vesicula</name>
    <dbReference type="NCBI Taxonomy" id="447962"/>
    <lineage>
        <taxon>Eukaryota</taxon>
        <taxon>Fungi</taxon>
        <taxon>Fungi incertae sedis</taxon>
        <taxon>Chytridiomycota</taxon>
        <taxon>Chytridiomycota incertae sedis</taxon>
        <taxon>Chytridiomycetes</taxon>
        <taxon>Lobulomycetales</taxon>
        <taxon>Lobulomycetaceae</taxon>
        <taxon>Clydaea</taxon>
    </lineage>
</organism>
<sequence length="213" mass="25614">MSKKGILHSDEYTLYKALFPKTATAIILNSNHEHFYEECKQRFPERFNFEILKNLFDTWISSGENNANSVIEILNLKNINFYINDSLIWKTDAIVQSVKFENKFFLTTSLKFSNDEFLYPELSKFQSLRKEIKRHRSDSWCLLEKKEYEGKFDNISKWARDFFNSEIETQFFYNFELERINFIFKKKGVEFGDKLNVTFEPGYPENDFVEVWQ</sequence>
<evidence type="ECO:0000313" key="1">
    <source>
        <dbReference type="EMBL" id="KAJ3220551.1"/>
    </source>
</evidence>
<protein>
    <submittedName>
        <fullName evidence="1">Uncharacterized protein</fullName>
    </submittedName>
</protein>
<dbReference type="AlphaFoldDB" id="A0AAD5U5A7"/>
<name>A0AAD5U5A7_9FUNG</name>
<evidence type="ECO:0000313" key="2">
    <source>
        <dbReference type="Proteomes" id="UP001211065"/>
    </source>
</evidence>
<reference evidence="1" key="1">
    <citation type="submission" date="2020-05" db="EMBL/GenBank/DDBJ databases">
        <title>Phylogenomic resolution of chytrid fungi.</title>
        <authorList>
            <person name="Stajich J.E."/>
            <person name="Amses K."/>
            <person name="Simmons R."/>
            <person name="Seto K."/>
            <person name="Myers J."/>
            <person name="Bonds A."/>
            <person name="Quandt C.A."/>
            <person name="Barry K."/>
            <person name="Liu P."/>
            <person name="Grigoriev I."/>
            <person name="Longcore J.E."/>
            <person name="James T.Y."/>
        </authorList>
    </citation>
    <scope>NUCLEOTIDE SEQUENCE</scope>
    <source>
        <strain evidence="1">JEL0476</strain>
    </source>
</reference>
<proteinExistence type="predicted"/>
<dbReference type="Proteomes" id="UP001211065">
    <property type="component" value="Unassembled WGS sequence"/>
</dbReference>